<evidence type="ECO:0000313" key="2">
    <source>
        <dbReference type="EMBL" id="NML64935.1"/>
    </source>
</evidence>
<proteinExistence type="predicted"/>
<keyword evidence="1" id="KW-0812">Transmembrane</keyword>
<keyword evidence="1" id="KW-0472">Membrane</keyword>
<gene>
    <name evidence="2" type="ORF">HHL22_06920</name>
</gene>
<keyword evidence="1" id="KW-1133">Transmembrane helix</keyword>
<organism evidence="2 3">
    <name type="scientific">Hymenobacter polaris</name>
    <dbReference type="NCBI Taxonomy" id="2682546"/>
    <lineage>
        <taxon>Bacteria</taxon>
        <taxon>Pseudomonadati</taxon>
        <taxon>Bacteroidota</taxon>
        <taxon>Cytophagia</taxon>
        <taxon>Cytophagales</taxon>
        <taxon>Hymenobacteraceae</taxon>
        <taxon>Hymenobacter</taxon>
    </lineage>
</organism>
<dbReference type="Proteomes" id="UP000559626">
    <property type="component" value="Unassembled WGS sequence"/>
</dbReference>
<accession>A0A7Y0FLX6</accession>
<feature type="transmembrane region" description="Helical" evidence="1">
    <location>
        <begin position="36"/>
        <end position="58"/>
    </location>
</feature>
<keyword evidence="3" id="KW-1185">Reference proteome</keyword>
<sequence length="80" mass="8712">MGKVIFGTVLLVLAIDALLALITGYVAYSRGRSFRRWFLFGMVLPFISIFVALGVGIADELRRERARGGAPAPTPEPGEF</sequence>
<dbReference type="RefSeq" id="WP_169530200.1">
    <property type="nucleotide sequence ID" value="NZ_JABBGH010000001.1"/>
</dbReference>
<protein>
    <submittedName>
        <fullName evidence="2">Uncharacterized protein</fullName>
    </submittedName>
</protein>
<comment type="caution">
    <text evidence="2">The sequence shown here is derived from an EMBL/GenBank/DDBJ whole genome shotgun (WGS) entry which is preliminary data.</text>
</comment>
<dbReference type="AlphaFoldDB" id="A0A7Y0FLX6"/>
<reference evidence="2 3" key="1">
    <citation type="submission" date="2020-04" db="EMBL/GenBank/DDBJ databases">
        <title>Hymenobacter polaris sp. nov., isolated from Arctic soil.</title>
        <authorList>
            <person name="Dahal R.H."/>
        </authorList>
    </citation>
    <scope>NUCLEOTIDE SEQUENCE [LARGE SCALE GENOMIC DNA]</scope>
    <source>
        <strain evidence="2 3">RP-2-7</strain>
    </source>
</reference>
<evidence type="ECO:0000256" key="1">
    <source>
        <dbReference type="SAM" id="Phobius"/>
    </source>
</evidence>
<name>A0A7Y0FLX6_9BACT</name>
<evidence type="ECO:0000313" key="3">
    <source>
        <dbReference type="Proteomes" id="UP000559626"/>
    </source>
</evidence>
<dbReference type="EMBL" id="JABBGH010000001">
    <property type="protein sequence ID" value="NML64935.1"/>
    <property type="molecule type" value="Genomic_DNA"/>
</dbReference>